<dbReference type="InterPro" id="IPR032623">
    <property type="entry name" value="FecR_N"/>
</dbReference>
<organism evidence="3 4">
    <name type="scientific">Raoultella scottii</name>
    <dbReference type="NCBI Taxonomy" id="3040937"/>
    <lineage>
        <taxon>Bacteria</taxon>
        <taxon>Pseudomonadati</taxon>
        <taxon>Pseudomonadota</taxon>
        <taxon>Gammaproteobacteria</taxon>
        <taxon>Enterobacterales</taxon>
        <taxon>Enterobacteriaceae</taxon>
        <taxon>Klebsiella/Raoultella group</taxon>
        <taxon>Raoultella</taxon>
    </lineage>
</organism>
<dbReference type="PANTHER" id="PTHR30273:SF2">
    <property type="entry name" value="PROTEIN FECR"/>
    <property type="match status" value="1"/>
</dbReference>
<dbReference type="PANTHER" id="PTHR30273">
    <property type="entry name" value="PERIPLASMIC SIGNAL SENSOR AND SIGMA FACTOR ACTIVATOR FECR-RELATED"/>
    <property type="match status" value="1"/>
</dbReference>
<evidence type="ECO:0000259" key="2">
    <source>
        <dbReference type="Pfam" id="PF16220"/>
    </source>
</evidence>
<dbReference type="InterPro" id="IPR006860">
    <property type="entry name" value="FecR"/>
</dbReference>
<dbReference type="Gene3D" id="2.60.120.1440">
    <property type="match status" value="1"/>
</dbReference>
<reference evidence="3 4" key="1">
    <citation type="submission" date="2024-03" db="EMBL/GenBank/DDBJ databases">
        <title>Two novel Raoultella species associated with bleeding cankers of broadleaf hosts, Raoultella scottia sp. nov. and Raoultella lignicola sp. nov.</title>
        <authorList>
            <person name="Brady C.L."/>
        </authorList>
    </citation>
    <scope>NUCLEOTIDE SEQUENCE [LARGE SCALE GENOMIC DNA]</scope>
    <source>
        <strain evidence="3 4">BAC 10a-01-01</strain>
    </source>
</reference>
<dbReference type="EMBL" id="JARXNH020000055">
    <property type="protein sequence ID" value="MEK0249286.1"/>
    <property type="molecule type" value="Genomic_DNA"/>
</dbReference>
<proteinExistence type="predicted"/>
<accession>A0ABU8Z7P0</accession>
<name>A0ABU8Z7P0_9ENTR</name>
<dbReference type="Proteomes" id="UP001334005">
    <property type="component" value="Unassembled WGS sequence"/>
</dbReference>
<dbReference type="PIRSF" id="PIRSF018266">
    <property type="entry name" value="FecR"/>
    <property type="match status" value="1"/>
</dbReference>
<sequence>MSQLSEAIRQQAALWAVKMAERSLTDDEERAMVAWRDADPQHADALIQAQQLWLMLGTLPRSAPAACGADTLSPTVVPLPLPVPPAAIARPRWRHWATAAVVVLASLPVLLMLPDAWLRWQADYYTAAGEIRQVTLPDGSRVDLDSRSAIELHFNAKERRVTLLSGHAWFTVAPVGASEMRPFRVEANGGITQALGTQFSVDIDGSGADVAVHEHSVRVSYKGQSLVLAERQGARYADNSLTRRPVSPAQFAWRRGWLIIDKQPVSEAVAQINRYQNQTVIVVNPTLRKRTVSGAFALKQPERAVETLRQTLGAKQVTLPGMTLLY</sequence>
<keyword evidence="4" id="KW-1185">Reference proteome</keyword>
<comment type="caution">
    <text evidence="3">The sequence shown here is derived from an EMBL/GenBank/DDBJ whole genome shotgun (WGS) entry which is preliminary data.</text>
</comment>
<protein>
    <submittedName>
        <fullName evidence="3">FecR domain-containing protein</fullName>
    </submittedName>
</protein>
<dbReference type="Pfam" id="PF16220">
    <property type="entry name" value="DUF4880"/>
    <property type="match status" value="1"/>
</dbReference>
<evidence type="ECO:0000313" key="3">
    <source>
        <dbReference type="EMBL" id="MEK0249286.1"/>
    </source>
</evidence>
<evidence type="ECO:0000259" key="1">
    <source>
        <dbReference type="Pfam" id="PF04773"/>
    </source>
</evidence>
<dbReference type="InterPro" id="IPR012373">
    <property type="entry name" value="Ferrdict_sens_TM"/>
</dbReference>
<feature type="domain" description="FecR N-terminal" evidence="2">
    <location>
        <begin position="10"/>
        <end position="52"/>
    </location>
</feature>
<gene>
    <name evidence="3" type="ORF">QFI66_014435</name>
</gene>
<dbReference type="Pfam" id="PF04773">
    <property type="entry name" value="FecR"/>
    <property type="match status" value="1"/>
</dbReference>
<feature type="domain" description="FecR protein" evidence="1">
    <location>
        <begin position="123"/>
        <end position="217"/>
    </location>
</feature>
<evidence type="ECO:0000313" key="4">
    <source>
        <dbReference type="Proteomes" id="UP001334005"/>
    </source>
</evidence>
<dbReference type="RefSeq" id="WP_331834922.1">
    <property type="nucleotide sequence ID" value="NZ_JARXNH020000055.1"/>
</dbReference>
<dbReference type="Gene3D" id="3.55.50.30">
    <property type="match status" value="1"/>
</dbReference>